<dbReference type="OrthoDB" id="7873666at2"/>
<sequence>MLKPQERRIQGWFKAIWVKCAGDVMDLGRFAGGATARLAEGMAVAGSTRQVHAYDRYSEPLGSHAIRQL</sequence>
<proteinExistence type="predicted"/>
<evidence type="ECO:0000313" key="1">
    <source>
        <dbReference type="EMBL" id="SFD09927.1"/>
    </source>
</evidence>
<dbReference type="AlphaFoldDB" id="A0A1I1PJU9"/>
<name>A0A1I1PJU9_9RHOB</name>
<gene>
    <name evidence="1" type="ORF">SAMN04488094_11558</name>
</gene>
<dbReference type="RefSeq" id="WP_093362406.1">
    <property type="nucleotide sequence ID" value="NZ_FOLG01000015.1"/>
</dbReference>
<reference evidence="1 2" key="1">
    <citation type="submission" date="2016-10" db="EMBL/GenBank/DDBJ databases">
        <authorList>
            <person name="de Groot N.N."/>
        </authorList>
    </citation>
    <scope>NUCLEOTIDE SEQUENCE [LARGE SCALE GENOMIC DNA]</scope>
    <source>
        <strain evidence="1 2">DSM 19548</strain>
    </source>
</reference>
<evidence type="ECO:0008006" key="3">
    <source>
        <dbReference type="Google" id="ProtNLM"/>
    </source>
</evidence>
<evidence type="ECO:0000313" key="2">
    <source>
        <dbReference type="Proteomes" id="UP000198728"/>
    </source>
</evidence>
<dbReference type="Proteomes" id="UP000198728">
    <property type="component" value="Unassembled WGS sequence"/>
</dbReference>
<organism evidence="1 2">
    <name type="scientific">Tropicimonas isoalkanivorans</name>
    <dbReference type="NCBI Taxonomy" id="441112"/>
    <lineage>
        <taxon>Bacteria</taxon>
        <taxon>Pseudomonadati</taxon>
        <taxon>Pseudomonadota</taxon>
        <taxon>Alphaproteobacteria</taxon>
        <taxon>Rhodobacterales</taxon>
        <taxon>Roseobacteraceae</taxon>
        <taxon>Tropicimonas</taxon>
    </lineage>
</organism>
<dbReference type="EMBL" id="FOLG01000015">
    <property type="protein sequence ID" value="SFD09927.1"/>
    <property type="molecule type" value="Genomic_DNA"/>
</dbReference>
<accession>A0A1I1PJU9</accession>
<keyword evidence="2" id="KW-1185">Reference proteome</keyword>
<protein>
    <recommendedName>
        <fullName evidence="3">Methyltransferase</fullName>
    </recommendedName>
</protein>